<name>A0A1E3Q4B1_LIPST</name>
<dbReference type="SUPFAM" id="SSF55729">
    <property type="entry name" value="Acyl-CoA N-acyltransferases (Nat)"/>
    <property type="match status" value="1"/>
</dbReference>
<keyword evidence="2" id="KW-1185">Reference proteome</keyword>
<sequence>MYTRPGGFYIAVKDTQTERLVAFVRYLKVNIPLTEVEKEADKKWKRPQQAKKNWDFERWFQAELQRVIENDGRLQESNGRPQLWFVLAATLPEYRRREAASMILEYGTKMADENGWCMYADSTPIGAGMYPKHGFDKIGEFVSDLGKWGGMEGEMHTTVAFIRDPQGKEAEWVRR</sequence>
<dbReference type="AlphaFoldDB" id="A0A1E3Q4B1"/>
<dbReference type="Proteomes" id="UP000094385">
    <property type="component" value="Unassembled WGS sequence"/>
</dbReference>
<dbReference type="InterPro" id="IPR052523">
    <property type="entry name" value="Trichothecene_AcTrans"/>
</dbReference>
<reference evidence="1 2" key="1">
    <citation type="journal article" date="2016" name="Proc. Natl. Acad. Sci. U.S.A.">
        <title>Comparative genomics of biotechnologically important yeasts.</title>
        <authorList>
            <person name="Riley R."/>
            <person name="Haridas S."/>
            <person name="Wolfe K.H."/>
            <person name="Lopes M.R."/>
            <person name="Hittinger C.T."/>
            <person name="Goeker M."/>
            <person name="Salamov A.A."/>
            <person name="Wisecaver J.H."/>
            <person name="Long T.M."/>
            <person name="Calvey C.H."/>
            <person name="Aerts A.L."/>
            <person name="Barry K.W."/>
            <person name="Choi C."/>
            <person name="Clum A."/>
            <person name="Coughlan A.Y."/>
            <person name="Deshpande S."/>
            <person name="Douglass A.P."/>
            <person name="Hanson S.J."/>
            <person name="Klenk H.-P."/>
            <person name="LaButti K.M."/>
            <person name="Lapidus A."/>
            <person name="Lindquist E.A."/>
            <person name="Lipzen A.M."/>
            <person name="Meier-Kolthoff J.P."/>
            <person name="Ohm R.A."/>
            <person name="Otillar R.P."/>
            <person name="Pangilinan J.L."/>
            <person name="Peng Y."/>
            <person name="Rokas A."/>
            <person name="Rosa C.A."/>
            <person name="Scheuner C."/>
            <person name="Sibirny A.A."/>
            <person name="Slot J.C."/>
            <person name="Stielow J.B."/>
            <person name="Sun H."/>
            <person name="Kurtzman C.P."/>
            <person name="Blackwell M."/>
            <person name="Grigoriev I.V."/>
            <person name="Jeffries T.W."/>
        </authorList>
    </citation>
    <scope>NUCLEOTIDE SEQUENCE [LARGE SCALE GENOMIC DNA]</scope>
    <source>
        <strain evidence="1 2">NRRL Y-11557</strain>
    </source>
</reference>
<dbReference type="Gene3D" id="3.40.630.30">
    <property type="match status" value="1"/>
</dbReference>
<evidence type="ECO:0000313" key="2">
    <source>
        <dbReference type="Proteomes" id="UP000094385"/>
    </source>
</evidence>
<dbReference type="PANTHER" id="PTHR42791:SF14">
    <property type="entry name" value="N-ACETYLTRANSFERASE DOMAIN-CONTAINING PROTEIN"/>
    <property type="match status" value="1"/>
</dbReference>
<dbReference type="OrthoDB" id="410198at2759"/>
<protein>
    <recommendedName>
        <fullName evidence="3">N-acetyltransferase domain-containing protein</fullName>
    </recommendedName>
</protein>
<organism evidence="1 2">
    <name type="scientific">Lipomyces starkeyi NRRL Y-11557</name>
    <dbReference type="NCBI Taxonomy" id="675824"/>
    <lineage>
        <taxon>Eukaryota</taxon>
        <taxon>Fungi</taxon>
        <taxon>Dikarya</taxon>
        <taxon>Ascomycota</taxon>
        <taxon>Saccharomycotina</taxon>
        <taxon>Lipomycetes</taxon>
        <taxon>Lipomycetales</taxon>
        <taxon>Lipomycetaceae</taxon>
        <taxon>Lipomyces</taxon>
    </lineage>
</organism>
<dbReference type="InterPro" id="IPR016181">
    <property type="entry name" value="Acyl_CoA_acyltransferase"/>
</dbReference>
<gene>
    <name evidence="1" type="ORF">LIPSTDRAFT_63629</name>
</gene>
<dbReference type="EMBL" id="KV454295">
    <property type="protein sequence ID" value="ODQ72324.1"/>
    <property type="molecule type" value="Genomic_DNA"/>
</dbReference>
<evidence type="ECO:0008006" key="3">
    <source>
        <dbReference type="Google" id="ProtNLM"/>
    </source>
</evidence>
<accession>A0A1E3Q4B1</accession>
<dbReference type="PANTHER" id="PTHR42791">
    <property type="entry name" value="GNAT FAMILY ACETYLTRANSFERASE"/>
    <property type="match status" value="1"/>
</dbReference>
<proteinExistence type="predicted"/>
<evidence type="ECO:0000313" key="1">
    <source>
        <dbReference type="EMBL" id="ODQ72324.1"/>
    </source>
</evidence>